<dbReference type="InterPro" id="IPR011251">
    <property type="entry name" value="Luciferase-like_dom"/>
</dbReference>
<dbReference type="InterPro" id="IPR019921">
    <property type="entry name" value="Lucif-like_OxRdtase_Rv2161c"/>
</dbReference>
<proteinExistence type="predicted"/>
<comment type="caution">
    <text evidence="4">The sequence shown here is derived from an EMBL/GenBank/DDBJ whole genome shotgun (WGS) entry which is preliminary data.</text>
</comment>
<feature type="domain" description="Luciferase-like" evidence="3">
    <location>
        <begin position="11"/>
        <end position="299"/>
    </location>
</feature>
<dbReference type="GO" id="GO:0016491">
    <property type="term" value="F:oxidoreductase activity"/>
    <property type="evidence" value="ECO:0007669"/>
    <property type="project" value="UniProtKB-KW"/>
</dbReference>
<dbReference type="RefSeq" id="WP_343963804.1">
    <property type="nucleotide sequence ID" value="NZ_BAAAGK010000019.1"/>
</dbReference>
<evidence type="ECO:0000256" key="1">
    <source>
        <dbReference type="ARBA" id="ARBA00023002"/>
    </source>
</evidence>
<protein>
    <submittedName>
        <fullName evidence="4">LLM class flavin-dependent oxidoreductase</fullName>
        <ecNumber evidence="4">1.-.-.-</ecNumber>
    </submittedName>
</protein>
<dbReference type="PANTHER" id="PTHR30137:SF8">
    <property type="entry name" value="BLR5498 PROTEIN"/>
    <property type="match status" value="1"/>
</dbReference>
<dbReference type="InterPro" id="IPR050766">
    <property type="entry name" value="Bact_Lucif_Oxidored"/>
</dbReference>
<dbReference type="EC" id="1.-.-.-" evidence="4"/>
<dbReference type="Pfam" id="PF00296">
    <property type="entry name" value="Bac_luciferase"/>
    <property type="match status" value="1"/>
</dbReference>
<name>A0ABW2SZ00_9ACTN</name>
<dbReference type="EMBL" id="JBHTEE010000001">
    <property type="protein sequence ID" value="MFC7601555.1"/>
    <property type="molecule type" value="Genomic_DNA"/>
</dbReference>
<sequence>MTETRPTRRIRVGMSLSAHYTPEASVREGLRDTMEQVALAEEMGLDTILLGHHYLTRSQFLQPLSTVAYLAARTERIRLGFGVYLLPLHNPLALAEEFATIDQLSGGRLILGLGAGYRSVEFRAFGIPMEERFKRMEEYVEILRALWSGEPVTKSGSFGELDGARVLLKPVDPSGPPLWLGAFGPVGMRRVARLDAAWAVAPNGTVEEVAERMAMFREALVRHGRSLDRDYPLLREGCVAPTRQAAVEAAGVFLAEQYENYRGWKHGASLDDLISGHAVIGSPEDVIERLSRYAEIGYTDVVLRLQWTGMPQADVLRSIRLLGEEVIPALAEVPVGETSEVPRKSIGEVRI</sequence>
<evidence type="ECO:0000259" key="3">
    <source>
        <dbReference type="Pfam" id="PF00296"/>
    </source>
</evidence>
<dbReference type="Proteomes" id="UP001596514">
    <property type="component" value="Unassembled WGS sequence"/>
</dbReference>
<organism evidence="4 5">
    <name type="scientific">Streptosporangium amethystogenes subsp. fukuiense</name>
    <dbReference type="NCBI Taxonomy" id="698418"/>
    <lineage>
        <taxon>Bacteria</taxon>
        <taxon>Bacillati</taxon>
        <taxon>Actinomycetota</taxon>
        <taxon>Actinomycetes</taxon>
        <taxon>Streptosporangiales</taxon>
        <taxon>Streptosporangiaceae</taxon>
        <taxon>Streptosporangium</taxon>
    </lineage>
</organism>
<dbReference type="PANTHER" id="PTHR30137">
    <property type="entry name" value="LUCIFERASE-LIKE MONOOXYGENASE"/>
    <property type="match status" value="1"/>
</dbReference>
<evidence type="ECO:0000256" key="2">
    <source>
        <dbReference type="ARBA" id="ARBA00023033"/>
    </source>
</evidence>
<evidence type="ECO:0000313" key="4">
    <source>
        <dbReference type="EMBL" id="MFC7601555.1"/>
    </source>
</evidence>
<keyword evidence="1 4" id="KW-0560">Oxidoreductase</keyword>
<gene>
    <name evidence="4" type="ORF">ACFQVD_15795</name>
</gene>
<accession>A0ABW2SZ00</accession>
<dbReference type="InterPro" id="IPR036661">
    <property type="entry name" value="Luciferase-like_sf"/>
</dbReference>
<keyword evidence="5" id="KW-1185">Reference proteome</keyword>
<reference evidence="5" key="1">
    <citation type="journal article" date="2019" name="Int. J. Syst. Evol. Microbiol.">
        <title>The Global Catalogue of Microorganisms (GCM) 10K type strain sequencing project: providing services to taxonomists for standard genome sequencing and annotation.</title>
        <authorList>
            <consortium name="The Broad Institute Genomics Platform"/>
            <consortium name="The Broad Institute Genome Sequencing Center for Infectious Disease"/>
            <person name="Wu L."/>
            <person name="Ma J."/>
        </authorList>
    </citation>
    <scope>NUCLEOTIDE SEQUENCE [LARGE SCALE GENOMIC DNA]</scope>
    <source>
        <strain evidence="5">JCM 10083</strain>
    </source>
</reference>
<keyword evidence="2" id="KW-0503">Monooxygenase</keyword>
<dbReference type="SUPFAM" id="SSF51679">
    <property type="entry name" value="Bacterial luciferase-like"/>
    <property type="match status" value="1"/>
</dbReference>
<dbReference type="NCBIfam" id="TIGR03619">
    <property type="entry name" value="F420_Rv2161c"/>
    <property type="match status" value="1"/>
</dbReference>
<dbReference type="Gene3D" id="3.20.20.30">
    <property type="entry name" value="Luciferase-like domain"/>
    <property type="match status" value="1"/>
</dbReference>
<evidence type="ECO:0000313" key="5">
    <source>
        <dbReference type="Proteomes" id="UP001596514"/>
    </source>
</evidence>